<dbReference type="EMBL" id="JBHLYR010000045">
    <property type="protein sequence ID" value="MFB9993153.1"/>
    <property type="molecule type" value="Genomic_DNA"/>
</dbReference>
<dbReference type="InterPro" id="IPR037883">
    <property type="entry name" value="Knr4/Smi1-like_sf"/>
</dbReference>
<gene>
    <name evidence="2" type="ORF">ACFFLM_14365</name>
</gene>
<dbReference type="SUPFAM" id="SSF160631">
    <property type="entry name" value="SMI1/KNR4-like"/>
    <property type="match status" value="1"/>
</dbReference>
<sequence>MELLVDNLRSTAQNIIDRLHESIELEETDYIPVTDDKILAYQTLLQMKLPDWYINFQKEFGQIECLIEQDGRKYWFSTFSIDDSQGHYQDLYDANGEMKQRIPLGTDMGGRAVFYSERDGRNGIYISYSIPDSTYFRFIADTLEDFLFRGIGISVFLSKINPE</sequence>
<keyword evidence="3" id="KW-1185">Reference proteome</keyword>
<organism evidence="2 3">
    <name type="scientific">Deinococcus oregonensis</name>
    <dbReference type="NCBI Taxonomy" id="1805970"/>
    <lineage>
        <taxon>Bacteria</taxon>
        <taxon>Thermotogati</taxon>
        <taxon>Deinococcota</taxon>
        <taxon>Deinococci</taxon>
        <taxon>Deinococcales</taxon>
        <taxon>Deinococcaceae</taxon>
        <taxon>Deinococcus</taxon>
    </lineage>
</organism>
<dbReference type="SMART" id="SM00860">
    <property type="entry name" value="SMI1_KNR4"/>
    <property type="match status" value="1"/>
</dbReference>
<protein>
    <submittedName>
        <fullName evidence="2">SMI1/KNR4 family protein</fullName>
    </submittedName>
</protein>
<evidence type="ECO:0000313" key="2">
    <source>
        <dbReference type="EMBL" id="MFB9993153.1"/>
    </source>
</evidence>
<dbReference type="Pfam" id="PF09346">
    <property type="entry name" value="SMI1_KNR4"/>
    <property type="match status" value="1"/>
</dbReference>
<name>A0ABV6B083_9DEIO</name>
<dbReference type="Gene3D" id="3.40.1580.10">
    <property type="entry name" value="SMI1/KNR4-like"/>
    <property type="match status" value="1"/>
</dbReference>
<dbReference type="RefSeq" id="WP_380011416.1">
    <property type="nucleotide sequence ID" value="NZ_JBHLYR010000045.1"/>
</dbReference>
<evidence type="ECO:0000259" key="1">
    <source>
        <dbReference type="SMART" id="SM00860"/>
    </source>
</evidence>
<proteinExistence type="predicted"/>
<dbReference type="InterPro" id="IPR018958">
    <property type="entry name" value="Knr4/Smi1-like_dom"/>
</dbReference>
<accession>A0ABV6B083</accession>
<reference evidence="2 3" key="1">
    <citation type="submission" date="2024-09" db="EMBL/GenBank/DDBJ databases">
        <authorList>
            <person name="Sun Q."/>
            <person name="Mori K."/>
        </authorList>
    </citation>
    <scope>NUCLEOTIDE SEQUENCE [LARGE SCALE GENOMIC DNA]</scope>
    <source>
        <strain evidence="2 3">JCM 13503</strain>
    </source>
</reference>
<evidence type="ECO:0000313" key="3">
    <source>
        <dbReference type="Proteomes" id="UP001589733"/>
    </source>
</evidence>
<feature type="domain" description="Knr4/Smi1-like" evidence="1">
    <location>
        <begin position="32"/>
        <end position="149"/>
    </location>
</feature>
<comment type="caution">
    <text evidence="2">The sequence shown here is derived from an EMBL/GenBank/DDBJ whole genome shotgun (WGS) entry which is preliminary data.</text>
</comment>
<dbReference type="Proteomes" id="UP001589733">
    <property type="component" value="Unassembled WGS sequence"/>
</dbReference>